<reference evidence="1" key="1">
    <citation type="submission" date="2021-10" db="EMBL/GenBank/DDBJ databases">
        <title>Anaerobic single-cell dispensing facilitates the cultivation of human gut bacteria.</title>
        <authorList>
            <person name="Afrizal A."/>
        </authorList>
    </citation>
    <scope>NUCLEOTIDE SEQUENCE</scope>
    <source>
        <strain evidence="1">CLA-AA-H204</strain>
    </source>
</reference>
<name>A0AAW4WJT8_9FIRM</name>
<dbReference type="Proteomes" id="UP001198893">
    <property type="component" value="Unassembled WGS sequence"/>
</dbReference>
<evidence type="ECO:0000313" key="1">
    <source>
        <dbReference type="EMBL" id="MCC2242400.1"/>
    </source>
</evidence>
<sequence>MKTLEELNLVDDFLVNSLTSHKVYGEQSARYILECILHRPIGKLTVVPQRFFGGENTEAHGIRLDVYLDEENGEIFDIEPDQNDGKGDLAALPRRVRFYHAKIDAGNLPAGEEYGKLRNVIVIFITTYDPFSENRMVYTIKNSCVEVPELEYEDGAKTIFLYTRGKEGNPPEELKQLLHYMEHSSIENASTESLKKLHRMVTAVKRDGEVGLAYMKSFEREARIRREGQTQEIIRLGRKFGKSEEEILALLQEELQISEEWAKELLEKYTL</sequence>
<comment type="caution">
    <text evidence="1">The sequence shown here is derived from an EMBL/GenBank/DDBJ whole genome shotgun (WGS) entry which is preliminary data.</text>
</comment>
<dbReference type="NCBIfam" id="TIGR01784">
    <property type="entry name" value="T_den_put_tspse"/>
    <property type="match status" value="1"/>
</dbReference>
<accession>A0AAW4WJT8</accession>
<dbReference type="Pfam" id="PF12784">
    <property type="entry name" value="PDDEXK_2"/>
    <property type="match status" value="1"/>
</dbReference>
<dbReference type="InterPro" id="IPR010106">
    <property type="entry name" value="RpnA"/>
</dbReference>
<organism evidence="1 2">
    <name type="scientific">Roseburia amylophila</name>
    <dbReference type="NCBI Taxonomy" id="2981794"/>
    <lineage>
        <taxon>Bacteria</taxon>
        <taxon>Bacillati</taxon>
        <taxon>Bacillota</taxon>
        <taxon>Clostridia</taxon>
        <taxon>Lachnospirales</taxon>
        <taxon>Lachnospiraceae</taxon>
        <taxon>Roseburia</taxon>
    </lineage>
</organism>
<protein>
    <submittedName>
        <fullName evidence="1">Rpn family recombination-promoting nuclease/putative transposase</fullName>
    </submittedName>
</protein>
<dbReference type="RefSeq" id="WP_227710214.1">
    <property type="nucleotide sequence ID" value="NZ_JAJEQW010000009.1"/>
</dbReference>
<proteinExistence type="predicted"/>
<gene>
    <name evidence="1" type="ORF">LKD47_08845</name>
</gene>
<dbReference type="AlphaFoldDB" id="A0AAW4WJT8"/>
<dbReference type="EMBL" id="JAJEQW010000009">
    <property type="protein sequence ID" value="MCC2242400.1"/>
    <property type="molecule type" value="Genomic_DNA"/>
</dbReference>
<evidence type="ECO:0000313" key="2">
    <source>
        <dbReference type="Proteomes" id="UP001198893"/>
    </source>
</evidence>